<evidence type="ECO:0000313" key="6">
    <source>
        <dbReference type="Proteomes" id="UP000275408"/>
    </source>
</evidence>
<keyword evidence="2" id="KW-0539">Nucleus</keyword>
<dbReference type="EMBL" id="RCHS01002381">
    <property type="protein sequence ID" value="RMX47702.1"/>
    <property type="molecule type" value="Genomic_DNA"/>
</dbReference>
<dbReference type="InterPro" id="IPR012317">
    <property type="entry name" value="Poly(ADP-ribose)pol_cat_dom"/>
</dbReference>
<dbReference type="InterPro" id="IPR037197">
    <property type="entry name" value="WWE_dom_sf"/>
</dbReference>
<accession>A0A3M6U219</accession>
<dbReference type="InterPro" id="IPR051712">
    <property type="entry name" value="ARTD-AVP"/>
</dbReference>
<dbReference type="AlphaFoldDB" id="A0A3M6U219"/>
<dbReference type="GO" id="GO:0005634">
    <property type="term" value="C:nucleus"/>
    <property type="evidence" value="ECO:0007669"/>
    <property type="project" value="UniProtKB-SubCell"/>
</dbReference>
<dbReference type="CDD" id="cd01439">
    <property type="entry name" value="TCCD_inducible_PARP_like"/>
    <property type="match status" value="2"/>
</dbReference>
<dbReference type="SUPFAM" id="SSF56399">
    <property type="entry name" value="ADP-ribosylation"/>
    <property type="match status" value="2"/>
</dbReference>
<gene>
    <name evidence="5" type="ORF">pdam_00023750</name>
</gene>
<evidence type="ECO:0000313" key="5">
    <source>
        <dbReference type="EMBL" id="RMX47702.1"/>
    </source>
</evidence>
<protein>
    <recommendedName>
        <fullName evidence="3">Poly [ADP-ribose] polymerase</fullName>
        <shortName evidence="3">PARP</shortName>
        <ecNumber evidence="3">2.4.2.-</ecNumber>
    </recommendedName>
</protein>
<feature type="domain" description="PARP catalytic" evidence="4">
    <location>
        <begin position="71"/>
        <end position="264"/>
    </location>
</feature>
<dbReference type="PANTHER" id="PTHR45740:SF7">
    <property type="entry name" value="PROTEIN MONO-ADP-RIBOSYLTRANSFERASE TIPARP"/>
    <property type="match status" value="1"/>
</dbReference>
<feature type="domain" description="PARP catalytic" evidence="4">
    <location>
        <begin position="255"/>
        <end position="458"/>
    </location>
</feature>
<evidence type="ECO:0000256" key="1">
    <source>
        <dbReference type="ARBA" id="ARBA00004123"/>
    </source>
</evidence>
<dbReference type="Gene3D" id="3.90.228.10">
    <property type="match status" value="2"/>
</dbReference>
<dbReference type="OrthoDB" id="9975606at2759"/>
<organism evidence="5 6">
    <name type="scientific">Pocillopora damicornis</name>
    <name type="common">Cauliflower coral</name>
    <name type="synonym">Millepora damicornis</name>
    <dbReference type="NCBI Taxonomy" id="46731"/>
    <lineage>
        <taxon>Eukaryota</taxon>
        <taxon>Metazoa</taxon>
        <taxon>Cnidaria</taxon>
        <taxon>Anthozoa</taxon>
        <taxon>Hexacorallia</taxon>
        <taxon>Scleractinia</taxon>
        <taxon>Astrocoeniina</taxon>
        <taxon>Pocilloporidae</taxon>
        <taxon>Pocillopora</taxon>
    </lineage>
</organism>
<dbReference type="PANTHER" id="PTHR45740">
    <property type="entry name" value="POLY [ADP-RIBOSE] POLYMERASE"/>
    <property type="match status" value="1"/>
</dbReference>
<comment type="caution">
    <text evidence="5">The sequence shown here is derived from an EMBL/GenBank/DDBJ whole genome shotgun (WGS) entry which is preliminary data.</text>
</comment>
<keyword evidence="6" id="KW-1185">Reference proteome</keyword>
<dbReference type="GO" id="GO:1990404">
    <property type="term" value="F:NAD+-protein mono-ADP-ribosyltransferase activity"/>
    <property type="evidence" value="ECO:0007669"/>
    <property type="project" value="TreeGrafter"/>
</dbReference>
<keyword evidence="3" id="KW-0808">Transferase</keyword>
<dbReference type="EC" id="2.4.2.-" evidence="3"/>
<dbReference type="Pfam" id="PF00644">
    <property type="entry name" value="PARP"/>
    <property type="match status" value="2"/>
</dbReference>
<dbReference type="Gene3D" id="3.30.720.50">
    <property type="match status" value="1"/>
</dbReference>
<dbReference type="GO" id="GO:0003950">
    <property type="term" value="F:NAD+ poly-ADP-ribosyltransferase activity"/>
    <property type="evidence" value="ECO:0007669"/>
    <property type="project" value="UniProtKB-UniRule"/>
</dbReference>
<evidence type="ECO:0000259" key="4">
    <source>
        <dbReference type="PROSITE" id="PS51059"/>
    </source>
</evidence>
<proteinExistence type="predicted"/>
<evidence type="ECO:0000256" key="2">
    <source>
        <dbReference type="ARBA" id="ARBA00023242"/>
    </source>
</evidence>
<comment type="subcellular location">
    <subcellularLocation>
        <location evidence="1">Nucleus</location>
    </subcellularLocation>
</comment>
<reference evidence="5 6" key="1">
    <citation type="journal article" date="2018" name="Sci. Rep.">
        <title>Comparative analysis of the Pocillopora damicornis genome highlights role of immune system in coral evolution.</title>
        <authorList>
            <person name="Cunning R."/>
            <person name="Bay R.A."/>
            <person name="Gillette P."/>
            <person name="Baker A.C."/>
            <person name="Traylor-Knowles N."/>
        </authorList>
    </citation>
    <scope>NUCLEOTIDE SEQUENCE [LARGE SCALE GENOMIC DNA]</scope>
    <source>
        <strain evidence="5">RSMAS</strain>
        <tissue evidence="5">Whole animal</tissue>
    </source>
</reference>
<keyword evidence="3" id="KW-0520">NAD</keyword>
<dbReference type="PROSITE" id="PS51059">
    <property type="entry name" value="PARP_CATALYTIC"/>
    <property type="match status" value="2"/>
</dbReference>
<keyword evidence="3" id="KW-0328">Glycosyltransferase</keyword>
<evidence type="ECO:0000256" key="3">
    <source>
        <dbReference type="RuleBase" id="RU362114"/>
    </source>
</evidence>
<sequence>MVMLCSGAKQEQIEASYLNGDPAYYFQIGRNAYVIHFEGTLMNQRSVDPEVQAVRLVRRRPMSTSNSAPQTAMRYHTGKAKDFERRRLRKHCKEYRTVSQRFHETLPKLKASILVVEKIRNDELRERYESKCERIQRKLTLRGYDEIEKLLFHGTTPDVVDAICKHNFDHRLRGKNGTQYGEGSYFAVDASYSNNYSSDDGEKMRYMFLASVLTGESKLGRKNFRRPPLKDPSNPTSDLYDSCVDDENRPKIFVIFNDEHYLRGKAKDFERTRLKENCGKYQAASQFFHETIPEDQVSIVIVEETWNKELHERYESKRKRIKRKLKAKRYDQIEKLLFHGTSSDVVDAICKQNFDHRLRGKHGTKYGKGSYFAVDASYSNNYSGLCGDKTRFMFLARVLTGESKLGMPDFRRPPLKDQSDPASDLYDSCVDDENQPKIFVIFNDEQCYPSYLIQYQLL</sequence>
<name>A0A3M6U219_POCDA</name>
<dbReference type="Proteomes" id="UP000275408">
    <property type="component" value="Unassembled WGS sequence"/>
</dbReference>